<dbReference type="AlphaFoldDB" id="A0A915L5D4"/>
<protein>
    <submittedName>
        <fullName evidence="2">Uncharacterized protein</fullName>
    </submittedName>
</protein>
<evidence type="ECO:0000313" key="1">
    <source>
        <dbReference type="Proteomes" id="UP000887565"/>
    </source>
</evidence>
<sequence>MEVVTSAQAELKIPDDNEFAETVVDNSAINSDADQLTDYSDAEEMLLDDAQKDSATQQQKTVVSNPLQSEFTWLEKLSNNE</sequence>
<organism evidence="1 2">
    <name type="scientific">Romanomermis culicivorax</name>
    <name type="common">Nematode worm</name>
    <dbReference type="NCBI Taxonomy" id="13658"/>
    <lineage>
        <taxon>Eukaryota</taxon>
        <taxon>Metazoa</taxon>
        <taxon>Ecdysozoa</taxon>
        <taxon>Nematoda</taxon>
        <taxon>Enoplea</taxon>
        <taxon>Dorylaimia</taxon>
        <taxon>Mermithida</taxon>
        <taxon>Mermithoidea</taxon>
        <taxon>Mermithidae</taxon>
        <taxon>Romanomermis</taxon>
    </lineage>
</organism>
<evidence type="ECO:0000313" key="2">
    <source>
        <dbReference type="WBParaSite" id="nRc.2.0.1.t44985-RA"/>
    </source>
</evidence>
<dbReference type="Proteomes" id="UP000887565">
    <property type="component" value="Unplaced"/>
</dbReference>
<reference evidence="2" key="1">
    <citation type="submission" date="2022-11" db="UniProtKB">
        <authorList>
            <consortium name="WormBaseParasite"/>
        </authorList>
    </citation>
    <scope>IDENTIFICATION</scope>
</reference>
<dbReference type="WBParaSite" id="nRc.2.0.1.t44985-RA">
    <property type="protein sequence ID" value="nRc.2.0.1.t44985-RA"/>
    <property type="gene ID" value="nRc.2.0.1.g44985"/>
</dbReference>
<name>A0A915L5D4_ROMCU</name>
<keyword evidence="1" id="KW-1185">Reference proteome</keyword>
<accession>A0A915L5D4</accession>
<proteinExistence type="predicted"/>